<evidence type="ECO:0008006" key="4">
    <source>
        <dbReference type="Google" id="ProtNLM"/>
    </source>
</evidence>
<feature type="transmembrane region" description="Helical" evidence="1">
    <location>
        <begin position="47"/>
        <end position="67"/>
    </location>
</feature>
<sequence>MSLNCNPCLWGSKLPTWQTGTEIGLAQPNSGSRSIVTSCAARSMLQYFLTPVLIWIMACAPFSRIMVVQRWRNPLPCERICEMKFRNWAVAPITAGAFSVAASSVMAQVGEIPGRDGRFFYGHDMMWGSSQWGGFGMVLGPIFMILLLVGIVAGIIYLLRLFGAAGPAVGGHATHDRAITLLKERYANGEIDSTEFSERKKLLEE</sequence>
<gene>
    <name evidence="2" type="ORF">GFB49_20265</name>
</gene>
<evidence type="ECO:0000313" key="3">
    <source>
        <dbReference type="Proteomes" id="UP000444174"/>
    </source>
</evidence>
<evidence type="ECO:0000313" key="2">
    <source>
        <dbReference type="EMBL" id="MQQ10792.1"/>
    </source>
</evidence>
<organism evidence="2 3">
    <name type="scientific">Tritonibacter litoralis</name>
    <dbReference type="NCBI Taxonomy" id="2662264"/>
    <lineage>
        <taxon>Bacteria</taxon>
        <taxon>Pseudomonadati</taxon>
        <taxon>Pseudomonadota</taxon>
        <taxon>Alphaproteobacteria</taxon>
        <taxon>Rhodobacterales</taxon>
        <taxon>Paracoccaceae</taxon>
        <taxon>Tritonibacter</taxon>
    </lineage>
</organism>
<reference evidence="2 3" key="1">
    <citation type="submission" date="2019-10" db="EMBL/GenBank/DDBJ databases">
        <title>Epibacterium sp. nov., isolated from seawater.</title>
        <authorList>
            <person name="Zhang X."/>
            <person name="Li N."/>
        </authorList>
    </citation>
    <scope>NUCLEOTIDE SEQUENCE [LARGE SCALE GENOMIC DNA]</scope>
    <source>
        <strain evidence="2 3">SM1979</strain>
    </source>
</reference>
<keyword evidence="3" id="KW-1185">Reference proteome</keyword>
<keyword evidence="1" id="KW-0472">Membrane</keyword>
<evidence type="ECO:0000256" key="1">
    <source>
        <dbReference type="SAM" id="Phobius"/>
    </source>
</evidence>
<keyword evidence="1" id="KW-1133">Transmembrane helix</keyword>
<accession>A0A843YNI6</accession>
<dbReference type="EMBL" id="WIBF01000025">
    <property type="protein sequence ID" value="MQQ10792.1"/>
    <property type="molecule type" value="Genomic_DNA"/>
</dbReference>
<feature type="transmembrane region" description="Helical" evidence="1">
    <location>
        <begin position="130"/>
        <end position="159"/>
    </location>
</feature>
<protein>
    <recommendedName>
        <fullName evidence="4">SHOCT domain-containing protein</fullName>
    </recommendedName>
</protein>
<proteinExistence type="predicted"/>
<comment type="caution">
    <text evidence="2">The sequence shown here is derived from an EMBL/GenBank/DDBJ whole genome shotgun (WGS) entry which is preliminary data.</text>
</comment>
<dbReference type="AlphaFoldDB" id="A0A843YNI6"/>
<dbReference type="Proteomes" id="UP000444174">
    <property type="component" value="Unassembled WGS sequence"/>
</dbReference>
<feature type="transmembrane region" description="Helical" evidence="1">
    <location>
        <begin position="88"/>
        <end position="110"/>
    </location>
</feature>
<name>A0A843YNI6_9RHOB</name>
<keyword evidence="1" id="KW-0812">Transmembrane</keyword>